<evidence type="ECO:0000256" key="3">
    <source>
        <dbReference type="ARBA" id="ARBA00022630"/>
    </source>
</evidence>
<feature type="domain" description="FAD dependent oxidoreductase" evidence="8">
    <location>
        <begin position="9"/>
        <end position="361"/>
    </location>
</feature>
<dbReference type="PROSITE" id="PS00977">
    <property type="entry name" value="FAD_G3PDH_1"/>
    <property type="match status" value="1"/>
</dbReference>
<evidence type="ECO:0000256" key="5">
    <source>
        <dbReference type="ARBA" id="ARBA00023002"/>
    </source>
</evidence>
<comment type="cofactor">
    <cofactor evidence="1 6">
        <name>FAD</name>
        <dbReference type="ChEBI" id="CHEBI:57692"/>
    </cofactor>
</comment>
<sequence>MALRQEIYDLLVIGGGVNGVGIAADAAGRGLSVALCEMNDLASATSSNSSKLIHGGLRYLEYYEFRLVREALAEREVLLKNAPHIMWPLRFRLPHRPHLRPALMIRAGLFLYDHLAKRVTLPASEGIKFGADSALIPEIKKGFEYSDGWVDDARLVILNAMMAQEKGADILTRTKCLKARREGDFWRIQLQDTLSGDIHDVKTRAVVNAGGPWVSSLFDDTMEQKAPKSIRLVKGSHIIVPKIHNESQAYILQNEDGRIVFVIPYEDDFSLIGTTDVEYQGDPSRVTIDQDEIDYLVAVTNAHFKTKVQASGVVHSYSGVRPLMDDEAADAKAVTRDYTFEVDAPDNRTPLLSVFGGKITTYRKLAQAAVDKLCEFFPKAGAAWTADTPMPGGNFISQSGLLQQFNRQYPWLETGLAQRYVRTYGTLTEKLLEGCSQMEDLGEHFGKGLYAAEVNYLIRSEWALTTEDIVWRRTKLGLWLKDEQLDQLKAYLEQSPEVKKPSASEHSNRSEKAA</sequence>
<evidence type="ECO:0000256" key="6">
    <source>
        <dbReference type="RuleBase" id="RU361217"/>
    </source>
</evidence>
<evidence type="ECO:0000256" key="7">
    <source>
        <dbReference type="SAM" id="MobiDB-lite"/>
    </source>
</evidence>
<feature type="compositionally biased region" description="Basic and acidic residues" evidence="7">
    <location>
        <begin position="496"/>
        <end position="514"/>
    </location>
</feature>
<evidence type="ECO:0000256" key="2">
    <source>
        <dbReference type="ARBA" id="ARBA00007330"/>
    </source>
</evidence>
<dbReference type="NCBIfam" id="NF008899">
    <property type="entry name" value="PRK12266.1"/>
    <property type="match status" value="1"/>
</dbReference>
<dbReference type="RefSeq" id="WP_182806877.1">
    <property type="nucleotide sequence ID" value="NZ_JACJFM010000001.1"/>
</dbReference>
<dbReference type="PRINTS" id="PR01001">
    <property type="entry name" value="FADG3PDH"/>
</dbReference>
<keyword evidence="5 6" id="KW-0560">Oxidoreductase</keyword>
<dbReference type="NCBIfam" id="NF009906">
    <property type="entry name" value="PRK13369.1"/>
    <property type="match status" value="1"/>
</dbReference>
<evidence type="ECO:0000313" key="11">
    <source>
        <dbReference type="Proteomes" id="UP000565262"/>
    </source>
</evidence>
<evidence type="ECO:0000259" key="8">
    <source>
        <dbReference type="Pfam" id="PF01266"/>
    </source>
</evidence>
<keyword evidence="4" id="KW-0274">FAD</keyword>
<dbReference type="EMBL" id="JACJFM010000001">
    <property type="protein sequence ID" value="MBB1485122.1"/>
    <property type="molecule type" value="Genomic_DNA"/>
</dbReference>
<dbReference type="InterPro" id="IPR000447">
    <property type="entry name" value="G3P_DH_FAD-dep"/>
</dbReference>
<dbReference type="Pfam" id="PF16901">
    <property type="entry name" value="DAO_C"/>
    <property type="match status" value="1"/>
</dbReference>
<dbReference type="SUPFAM" id="SSF54373">
    <property type="entry name" value="FAD-linked reductases, C-terminal domain"/>
    <property type="match status" value="1"/>
</dbReference>
<dbReference type="GO" id="GO:0009331">
    <property type="term" value="C:glycerol-3-phosphate dehydrogenase (FAD) complex"/>
    <property type="evidence" value="ECO:0007669"/>
    <property type="project" value="UniProtKB-UniRule"/>
</dbReference>
<evidence type="ECO:0000313" key="10">
    <source>
        <dbReference type="EMBL" id="MBB1485122.1"/>
    </source>
</evidence>
<proteinExistence type="inferred from homology"/>
<dbReference type="Gene3D" id="3.30.9.10">
    <property type="entry name" value="D-Amino Acid Oxidase, subunit A, domain 2"/>
    <property type="match status" value="1"/>
</dbReference>
<accession>A0A839IKQ6</accession>
<dbReference type="PROSITE" id="PS00978">
    <property type="entry name" value="FAD_G3PDH_2"/>
    <property type="match status" value="1"/>
</dbReference>
<dbReference type="InterPro" id="IPR031656">
    <property type="entry name" value="DAO_C"/>
</dbReference>
<dbReference type="SUPFAM" id="SSF51905">
    <property type="entry name" value="FAD/NAD(P)-binding domain"/>
    <property type="match status" value="1"/>
</dbReference>
<evidence type="ECO:0000256" key="1">
    <source>
        <dbReference type="ARBA" id="ARBA00001974"/>
    </source>
</evidence>
<evidence type="ECO:0000259" key="9">
    <source>
        <dbReference type="Pfam" id="PF16901"/>
    </source>
</evidence>
<evidence type="ECO:0000256" key="4">
    <source>
        <dbReference type="ARBA" id="ARBA00022827"/>
    </source>
</evidence>
<dbReference type="Proteomes" id="UP000565262">
    <property type="component" value="Unassembled WGS sequence"/>
</dbReference>
<dbReference type="AlphaFoldDB" id="A0A839IKQ6"/>
<comment type="caution">
    <text evidence="10">The sequence shown here is derived from an EMBL/GenBank/DDBJ whole genome shotgun (WGS) entry which is preliminary data.</text>
</comment>
<dbReference type="Gene3D" id="6.10.250.1890">
    <property type="match status" value="1"/>
</dbReference>
<dbReference type="PANTHER" id="PTHR11985:SF15">
    <property type="entry name" value="GLYCEROL-3-PHOSPHATE DEHYDROGENASE, MITOCHONDRIAL"/>
    <property type="match status" value="1"/>
</dbReference>
<keyword evidence="11" id="KW-1185">Reference proteome</keyword>
<comment type="catalytic activity">
    <reaction evidence="6">
        <text>a quinone + sn-glycerol 3-phosphate = dihydroxyacetone phosphate + a quinol</text>
        <dbReference type="Rhea" id="RHEA:18977"/>
        <dbReference type="ChEBI" id="CHEBI:24646"/>
        <dbReference type="ChEBI" id="CHEBI:57597"/>
        <dbReference type="ChEBI" id="CHEBI:57642"/>
        <dbReference type="ChEBI" id="CHEBI:132124"/>
        <dbReference type="EC" id="1.1.5.3"/>
    </reaction>
</comment>
<dbReference type="InterPro" id="IPR038299">
    <property type="entry name" value="DAO_C_sf"/>
</dbReference>
<dbReference type="GO" id="GO:0004368">
    <property type="term" value="F:glycerol-3-phosphate dehydrogenase (quinone) activity"/>
    <property type="evidence" value="ECO:0007669"/>
    <property type="project" value="UniProtKB-EC"/>
</dbReference>
<dbReference type="InterPro" id="IPR036188">
    <property type="entry name" value="FAD/NAD-bd_sf"/>
</dbReference>
<dbReference type="PANTHER" id="PTHR11985">
    <property type="entry name" value="GLYCEROL-3-PHOSPHATE DEHYDROGENASE"/>
    <property type="match status" value="1"/>
</dbReference>
<dbReference type="GO" id="GO:0046168">
    <property type="term" value="P:glycerol-3-phosphate catabolic process"/>
    <property type="evidence" value="ECO:0007669"/>
    <property type="project" value="TreeGrafter"/>
</dbReference>
<name>A0A839IKQ6_9GAMM</name>
<feature type="region of interest" description="Disordered" evidence="7">
    <location>
        <begin position="495"/>
        <end position="514"/>
    </location>
</feature>
<reference evidence="10 11" key="1">
    <citation type="submission" date="2020-08" db="EMBL/GenBank/DDBJ databases">
        <title>Oceanospirillum sp. nov. isolated from marine sediment.</title>
        <authorList>
            <person name="Ji X."/>
        </authorList>
    </citation>
    <scope>NUCLEOTIDE SEQUENCE [LARGE SCALE GENOMIC DNA]</scope>
    <source>
        <strain evidence="10 11">D5</strain>
    </source>
</reference>
<dbReference type="Gene3D" id="1.10.8.870">
    <property type="entry name" value="Alpha-glycerophosphate oxidase, cap domain"/>
    <property type="match status" value="1"/>
</dbReference>
<gene>
    <name evidence="10" type="primary">glpD</name>
    <name evidence="10" type="ORF">H4O21_00625</name>
</gene>
<comment type="similarity">
    <text evidence="2 6">Belongs to the FAD-dependent glycerol-3-phosphate dehydrogenase family.</text>
</comment>
<dbReference type="EC" id="1.1.5.3" evidence="6"/>
<organism evidence="10 11">
    <name type="scientific">Oceanospirillum sediminis</name>
    <dbReference type="NCBI Taxonomy" id="2760088"/>
    <lineage>
        <taxon>Bacteria</taxon>
        <taxon>Pseudomonadati</taxon>
        <taxon>Pseudomonadota</taxon>
        <taxon>Gammaproteobacteria</taxon>
        <taxon>Oceanospirillales</taxon>
        <taxon>Oceanospirillaceae</taxon>
        <taxon>Oceanospirillum</taxon>
    </lineage>
</organism>
<feature type="domain" description="Alpha-glycerophosphate oxidase C-terminal" evidence="9">
    <location>
        <begin position="385"/>
        <end position="489"/>
    </location>
</feature>
<dbReference type="InterPro" id="IPR006076">
    <property type="entry name" value="FAD-dep_OxRdtase"/>
</dbReference>
<protein>
    <recommendedName>
        <fullName evidence="6">Glycerol-3-phosphate dehydrogenase</fullName>
        <ecNumber evidence="6">1.1.5.3</ecNumber>
    </recommendedName>
</protein>
<dbReference type="Pfam" id="PF01266">
    <property type="entry name" value="DAO"/>
    <property type="match status" value="1"/>
</dbReference>
<dbReference type="Gene3D" id="3.50.50.60">
    <property type="entry name" value="FAD/NAD(P)-binding domain"/>
    <property type="match status" value="1"/>
</dbReference>
<keyword evidence="3 6" id="KW-0285">Flavoprotein</keyword>